<accession>A0ABY8IMK8</accession>
<evidence type="ECO:0008006" key="3">
    <source>
        <dbReference type="Google" id="ProtNLM"/>
    </source>
</evidence>
<protein>
    <recommendedName>
        <fullName evidence="3">Acyl carrier protein</fullName>
    </recommendedName>
</protein>
<evidence type="ECO:0000313" key="2">
    <source>
        <dbReference type="Proteomes" id="UP000318939"/>
    </source>
</evidence>
<name>A0ABY8IMK8_9HYPH</name>
<dbReference type="RefSeq" id="WP_142823121.1">
    <property type="nucleotide sequence ID" value="NZ_CP117267.1"/>
</dbReference>
<dbReference type="Proteomes" id="UP000318939">
    <property type="component" value="Chromosome"/>
</dbReference>
<proteinExistence type="predicted"/>
<keyword evidence="2" id="KW-1185">Reference proteome</keyword>
<evidence type="ECO:0000313" key="1">
    <source>
        <dbReference type="EMBL" id="WFS24536.1"/>
    </source>
</evidence>
<reference evidence="1" key="2">
    <citation type="journal article" date="2023" name="MicrobiologyOpen">
        <title>Genomics of the tumorigenes clade of the family Rhizobiaceae and description of Rhizobium rhododendri sp. nov.</title>
        <authorList>
            <person name="Kuzmanovic N."/>
            <person name="diCenzo G.C."/>
            <person name="Bunk B."/>
            <person name="Sproeer C."/>
            <person name="Fruehling A."/>
            <person name="Neumann-Schaal M."/>
            <person name="Overmann J."/>
            <person name="Smalla K."/>
        </authorList>
    </citation>
    <scope>NUCLEOTIDE SEQUENCE</scope>
    <source>
        <strain evidence="1">Rho-6.2</strain>
    </source>
</reference>
<organism evidence="1 2">
    <name type="scientific">Rhizobium rhododendri</name>
    <dbReference type="NCBI Taxonomy" id="2506430"/>
    <lineage>
        <taxon>Bacteria</taxon>
        <taxon>Pseudomonadati</taxon>
        <taxon>Pseudomonadota</taxon>
        <taxon>Alphaproteobacteria</taxon>
        <taxon>Hyphomicrobiales</taxon>
        <taxon>Rhizobiaceae</taxon>
        <taxon>Rhizobium/Agrobacterium group</taxon>
        <taxon>Rhizobium</taxon>
    </lineage>
</organism>
<reference evidence="1" key="1">
    <citation type="journal article" date="2019" name="Phytopathology">
        <title>A Novel Group of Rhizobium tumorigenes-Like Agrobacteria Associated with Crown Gall Disease of Rhododendron and Blueberry.</title>
        <authorList>
            <person name="Kuzmanovic N."/>
            <person name="Behrens P."/>
            <person name="Idczak E."/>
            <person name="Wagner S."/>
            <person name="Gotz M."/>
            <person name="Sproer C."/>
            <person name="Bunk B."/>
            <person name="Overmann J."/>
            <person name="Smalla K."/>
        </authorList>
    </citation>
    <scope>NUCLEOTIDE SEQUENCE</scope>
    <source>
        <strain evidence="1">Rho-6.2</strain>
    </source>
</reference>
<dbReference type="EMBL" id="CP117267">
    <property type="protein sequence ID" value="WFS24536.1"/>
    <property type="molecule type" value="Genomic_DNA"/>
</dbReference>
<sequence>MRPAEREIVFSKRALAATITGIDSDDGADDMIVGLSLGEAILFVAEEAGIGASNAHVSYGESRTLSYTDCLSVYRDFGLSLKADAKS</sequence>
<gene>
    <name evidence="1" type="ORF">PR018_08600</name>
</gene>